<reference evidence="7" key="1">
    <citation type="journal article" date="2022" name="G3 (Bethesda)">
        <title>High quality genome of the basidiomycete yeast Dioszegia hungarica PDD-24b-2 isolated from cloud water.</title>
        <authorList>
            <person name="Jarrige D."/>
            <person name="Haridas S."/>
            <person name="Bleykasten-Grosshans C."/>
            <person name="Joly M."/>
            <person name="Nadalig T."/>
            <person name="Sancelme M."/>
            <person name="Vuilleumier S."/>
            <person name="Grigoriev I.V."/>
            <person name="Amato P."/>
            <person name="Bringel F."/>
        </authorList>
    </citation>
    <scope>NUCLEOTIDE SEQUENCE</scope>
    <source>
        <strain evidence="7">PDD-24b-2</strain>
    </source>
</reference>
<name>A0AA38LWN9_9TREE</name>
<evidence type="ECO:0000256" key="1">
    <source>
        <dbReference type="ARBA" id="ARBA00005208"/>
    </source>
</evidence>
<dbReference type="PANTHER" id="PTHR11952:SF2">
    <property type="entry name" value="LD24639P"/>
    <property type="match status" value="1"/>
</dbReference>
<proteinExistence type="inferred from homology"/>
<dbReference type="EC" id="2.7.7.23" evidence="3"/>
<accession>A0AA38LWN9</accession>
<protein>
    <recommendedName>
        <fullName evidence="3">UDP-N-acetylglucosamine diphosphorylase</fullName>
        <ecNumber evidence="3">2.7.7.23</ecNumber>
    </recommendedName>
</protein>
<dbReference type="Proteomes" id="UP001164286">
    <property type="component" value="Unassembled WGS sequence"/>
</dbReference>
<dbReference type="FunFam" id="3.90.550.10:FF:000075">
    <property type="entry name" value="Probable UDP-N-acetylglucosamine pyrophosphorylase"/>
    <property type="match status" value="1"/>
</dbReference>
<dbReference type="EMBL" id="JAKWFO010000005">
    <property type="protein sequence ID" value="KAI9636884.1"/>
    <property type="molecule type" value="Genomic_DNA"/>
</dbReference>
<gene>
    <name evidence="7" type="ORF">MKK02DRAFT_27629</name>
</gene>
<dbReference type="AlphaFoldDB" id="A0AA38LWN9"/>
<dbReference type="Gene3D" id="3.90.550.10">
    <property type="entry name" value="Spore Coat Polysaccharide Biosynthesis Protein SpsA, Chain A"/>
    <property type="match status" value="1"/>
</dbReference>
<evidence type="ECO:0000256" key="6">
    <source>
        <dbReference type="ARBA" id="ARBA00048493"/>
    </source>
</evidence>
<evidence type="ECO:0000256" key="4">
    <source>
        <dbReference type="ARBA" id="ARBA00022679"/>
    </source>
</evidence>
<comment type="catalytic activity">
    <reaction evidence="6">
        <text>N-acetyl-alpha-D-glucosamine 1-phosphate + UTP + H(+) = UDP-N-acetyl-alpha-D-glucosamine + diphosphate</text>
        <dbReference type="Rhea" id="RHEA:13509"/>
        <dbReference type="ChEBI" id="CHEBI:15378"/>
        <dbReference type="ChEBI" id="CHEBI:33019"/>
        <dbReference type="ChEBI" id="CHEBI:46398"/>
        <dbReference type="ChEBI" id="CHEBI:57705"/>
        <dbReference type="ChEBI" id="CHEBI:57776"/>
        <dbReference type="EC" id="2.7.7.23"/>
    </reaction>
</comment>
<evidence type="ECO:0000313" key="8">
    <source>
        <dbReference type="Proteomes" id="UP001164286"/>
    </source>
</evidence>
<dbReference type="CDD" id="cd04193">
    <property type="entry name" value="UDPGlcNAc_PPase"/>
    <property type="match status" value="1"/>
</dbReference>
<organism evidence="7 8">
    <name type="scientific">Dioszegia hungarica</name>
    <dbReference type="NCBI Taxonomy" id="4972"/>
    <lineage>
        <taxon>Eukaryota</taxon>
        <taxon>Fungi</taxon>
        <taxon>Dikarya</taxon>
        <taxon>Basidiomycota</taxon>
        <taxon>Agaricomycotina</taxon>
        <taxon>Tremellomycetes</taxon>
        <taxon>Tremellales</taxon>
        <taxon>Bulleribasidiaceae</taxon>
        <taxon>Dioszegia</taxon>
    </lineage>
</organism>
<dbReference type="InterPro" id="IPR039741">
    <property type="entry name" value="UDP-sugar_pyrophosphorylase"/>
</dbReference>
<evidence type="ECO:0000313" key="7">
    <source>
        <dbReference type="EMBL" id="KAI9636884.1"/>
    </source>
</evidence>
<evidence type="ECO:0000256" key="3">
    <source>
        <dbReference type="ARBA" id="ARBA00012457"/>
    </source>
</evidence>
<dbReference type="GO" id="GO:0006048">
    <property type="term" value="P:UDP-N-acetylglucosamine biosynthetic process"/>
    <property type="evidence" value="ECO:0007669"/>
    <property type="project" value="TreeGrafter"/>
</dbReference>
<dbReference type="SUPFAM" id="SSF53448">
    <property type="entry name" value="Nucleotide-diphospho-sugar transferases"/>
    <property type="match status" value="1"/>
</dbReference>
<comment type="similarity">
    <text evidence="2">Belongs to the UDPGP type 1 family.</text>
</comment>
<dbReference type="GeneID" id="77726576"/>
<keyword evidence="8" id="KW-1185">Reference proteome</keyword>
<comment type="caution">
    <text evidence="7">The sequence shown here is derived from an EMBL/GenBank/DDBJ whole genome shotgun (WGS) entry which is preliminary data.</text>
</comment>
<dbReference type="PANTHER" id="PTHR11952">
    <property type="entry name" value="UDP- GLUCOSE PYROPHOSPHORYLASE"/>
    <property type="match status" value="1"/>
</dbReference>
<dbReference type="RefSeq" id="XP_052946661.1">
    <property type="nucleotide sequence ID" value="XM_053087375.1"/>
</dbReference>
<dbReference type="GO" id="GO:0003977">
    <property type="term" value="F:UDP-N-acetylglucosamine diphosphorylase activity"/>
    <property type="evidence" value="ECO:0007669"/>
    <property type="project" value="UniProtKB-EC"/>
</dbReference>
<keyword evidence="4 7" id="KW-0808">Transferase</keyword>
<sequence>MSAPTTSGSSPSPSADLLARLRADYKAADQSHVFTFYDTLSPSDQSSLLAQLDSIDVHRVNRIYKNAVAADSPHTPVIQHKELEDVQAHKSGATLTVAETLGNLIGRSRTPSPPPTAEWSPLRDEDCATVINNQAEEAEWREIGLKAIADNSVAVLLLAGGQGTRLGSSLPKGMYDIGLPSKSSLFALQAGRIAKLARMAESKYGKKDGSVSIRWYVMTSGPTRPETERFFKEQGYFGLNEKDVIFFEQGVLPALSNEGKLLLASPSSLSVAPDGNGGLYASLRRPMRSSDPSSPSILADMRSNGIQHIHVYGVDNCLVRVADPVFIGVCISRKSECGAKVVRKTIPTESVGVVARRGQTFGVVEYSELSREKSEMRHSSGQLAFRAANIVNHYFTMDFLDRVEAMERKMAFHIARKKIPTVSLEDGSPVKPSEPNGMKLELFVFDVFPYTDSLTVLEVERQEEFSPLKNAPGSATDGPETSRRDLLAQQKRWLEAQGAKLADGAEVEVLPQVTYGGEGLEWASGKHFEKSEVIREAGKVEGLSA</sequence>
<dbReference type="InterPro" id="IPR029044">
    <property type="entry name" value="Nucleotide-diphossugar_trans"/>
</dbReference>
<evidence type="ECO:0000256" key="2">
    <source>
        <dbReference type="ARBA" id="ARBA00010401"/>
    </source>
</evidence>
<keyword evidence="5" id="KW-0548">Nucleotidyltransferase</keyword>
<dbReference type="Pfam" id="PF01704">
    <property type="entry name" value="UDPGP"/>
    <property type="match status" value="1"/>
</dbReference>
<evidence type="ECO:0000256" key="5">
    <source>
        <dbReference type="ARBA" id="ARBA00022695"/>
    </source>
</evidence>
<dbReference type="InterPro" id="IPR002618">
    <property type="entry name" value="UDPGP_fam"/>
</dbReference>
<comment type="pathway">
    <text evidence="1">Nucleotide-sugar biosynthesis; UDP-N-acetyl-alpha-D-glucosamine biosynthesis; UDP-N-acetyl-alpha-D-glucosamine from N-acetyl-alpha-D-glucosamine 1-phosphate: step 1/1.</text>
</comment>